<sequence length="716" mass="83802">MKRRTEAAGKLRRTIKRNNGLNGNGSTAFFFYLKIILIWASVIFCDYMSELRVEYLWPFWLLLRSVYDSYKYKGLAFSFLFICICITSDLICLFLIPIQWIFFVASTYVMIQFVWIHTDKICLPTIILWLIFVWMEAKIRWKDNRNIPHLDLCRPFAAHCIGYPVVTLGFGFKSYIGYRIRQRKQKEVSKENEFYMQLLQQALPQEEVEKSEEQTDSTDTSNISTNTATSPNNNVAASCKNTQNHHNNHQNHHSHNSSKVNSNGSINNSHCEMNGSVNNSKQQNVRKNTEKEKENGCIQHLDNNHQHNQESIPNNAILSNHSKNNSKTANHLNFNNLQSVKNTNTTSYQQIQNGITKELNVPAKCSPYKNKDDHNTYIASNNKKEYEKEKIIKDTNYDETITTSNNEIPPSQKRKDKQQQQQQKDNQQYHQQHQQNASNNNHNNNNSTSNCNNQLNNEKNKVCEHCQRLEQDSKRLKSELQSLKSLEQEVRQKYENVKGCLQTKTKETEDIQKQYLDVQAQERRTRQHFEAQLNQEKRLRKHAEEKANMIRCPDSCKMKKMHLESENNKLRREYMLLDEVKNNFEKQNRLYEQELRKYEVEFRNRDQNHNVALQNALIIMQEKNATLEKNLSAETRIKLDLFSALGEARRQLEIKDNCLRNKDKQLEDLEAKTVQILAIMPSLNDTHFQMNSLAMTASSSMEQPDSFAKNPQLNAG</sequence>
<dbReference type="Pfam" id="PF09726">
    <property type="entry name" value="Macoilin"/>
    <property type="match status" value="1"/>
</dbReference>
<keyword evidence="7" id="KW-0539">Nucleus</keyword>
<evidence type="ECO:0000256" key="2">
    <source>
        <dbReference type="ARBA" id="ARBA00004269"/>
    </source>
</evidence>
<evidence type="ECO:0000256" key="4">
    <source>
        <dbReference type="ARBA" id="ARBA00022824"/>
    </source>
</evidence>
<feature type="compositionally biased region" description="Low complexity" evidence="9">
    <location>
        <begin position="217"/>
        <end position="238"/>
    </location>
</feature>
<dbReference type="GO" id="GO:0006935">
    <property type="term" value="P:chemotaxis"/>
    <property type="evidence" value="ECO:0007669"/>
    <property type="project" value="TreeGrafter"/>
</dbReference>
<feature type="transmembrane region" description="Helical" evidence="10">
    <location>
        <begin position="55"/>
        <end position="70"/>
    </location>
</feature>
<dbReference type="PANTHER" id="PTHR13289:SF6">
    <property type="entry name" value="MACOILIN"/>
    <property type="match status" value="1"/>
</dbReference>
<dbReference type="GO" id="GO:0030867">
    <property type="term" value="C:rough endoplasmic reticulum membrane"/>
    <property type="evidence" value="ECO:0007669"/>
    <property type="project" value="UniProtKB-SubCell"/>
</dbReference>
<keyword evidence="3 10" id="KW-0812">Transmembrane</keyword>
<feature type="compositionally biased region" description="Basic residues" evidence="9">
    <location>
        <begin position="246"/>
        <end position="256"/>
    </location>
</feature>
<dbReference type="GO" id="GO:0023041">
    <property type="term" value="P:neuronal signal transduction"/>
    <property type="evidence" value="ECO:0007669"/>
    <property type="project" value="InterPro"/>
</dbReference>
<feature type="compositionally biased region" description="Polar residues" evidence="9">
    <location>
        <begin position="266"/>
        <end position="286"/>
    </location>
</feature>
<proteinExistence type="predicted"/>
<dbReference type="AlphaFoldDB" id="A0A9N9RLM9"/>
<evidence type="ECO:0000313" key="12">
    <source>
        <dbReference type="Proteomes" id="UP001153620"/>
    </source>
</evidence>
<dbReference type="OrthoDB" id="10071111at2759"/>
<feature type="compositionally biased region" description="Polar residues" evidence="9">
    <location>
        <begin position="398"/>
        <end position="409"/>
    </location>
</feature>
<name>A0A9N9RLM9_9DIPT</name>
<evidence type="ECO:0000256" key="7">
    <source>
        <dbReference type="ARBA" id="ARBA00023242"/>
    </source>
</evidence>
<evidence type="ECO:0000256" key="3">
    <source>
        <dbReference type="ARBA" id="ARBA00022692"/>
    </source>
</evidence>
<reference evidence="11" key="1">
    <citation type="submission" date="2022-01" db="EMBL/GenBank/DDBJ databases">
        <authorList>
            <person name="King R."/>
        </authorList>
    </citation>
    <scope>NUCLEOTIDE SEQUENCE</scope>
</reference>
<evidence type="ECO:0000256" key="8">
    <source>
        <dbReference type="SAM" id="Coils"/>
    </source>
</evidence>
<dbReference type="GO" id="GO:0031965">
    <property type="term" value="C:nuclear membrane"/>
    <property type="evidence" value="ECO:0007669"/>
    <property type="project" value="UniProtKB-SubCell"/>
</dbReference>
<keyword evidence="4" id="KW-0256">Endoplasmic reticulum</keyword>
<feature type="transmembrane region" description="Helical" evidence="10">
    <location>
        <begin position="77"/>
        <end position="102"/>
    </location>
</feature>
<keyword evidence="6 10" id="KW-0472">Membrane</keyword>
<dbReference type="Proteomes" id="UP001153620">
    <property type="component" value="Chromosome 1"/>
</dbReference>
<feature type="coiled-coil region" evidence="8">
    <location>
        <begin position="526"/>
        <end position="672"/>
    </location>
</feature>
<feature type="region of interest" description="Disordered" evidence="9">
    <location>
        <begin position="697"/>
        <end position="716"/>
    </location>
</feature>
<dbReference type="PANTHER" id="PTHR13289">
    <property type="entry name" value="PROTEIN PHOSPHATASE 1-BINDING PROTEIN BIFOCAL"/>
    <property type="match status" value="1"/>
</dbReference>
<evidence type="ECO:0000256" key="9">
    <source>
        <dbReference type="SAM" id="MobiDB-lite"/>
    </source>
</evidence>
<feature type="compositionally biased region" description="Low complexity" evidence="9">
    <location>
        <begin position="419"/>
        <end position="454"/>
    </location>
</feature>
<evidence type="ECO:0000256" key="6">
    <source>
        <dbReference type="ARBA" id="ARBA00023136"/>
    </source>
</evidence>
<organism evidence="11 12">
    <name type="scientific">Chironomus riparius</name>
    <dbReference type="NCBI Taxonomy" id="315576"/>
    <lineage>
        <taxon>Eukaryota</taxon>
        <taxon>Metazoa</taxon>
        <taxon>Ecdysozoa</taxon>
        <taxon>Arthropoda</taxon>
        <taxon>Hexapoda</taxon>
        <taxon>Insecta</taxon>
        <taxon>Pterygota</taxon>
        <taxon>Neoptera</taxon>
        <taxon>Endopterygota</taxon>
        <taxon>Diptera</taxon>
        <taxon>Nematocera</taxon>
        <taxon>Chironomoidea</taxon>
        <taxon>Chironomidae</taxon>
        <taxon>Chironominae</taxon>
        <taxon>Chironomus</taxon>
    </lineage>
</organism>
<evidence type="ECO:0000256" key="5">
    <source>
        <dbReference type="ARBA" id="ARBA00022989"/>
    </source>
</evidence>
<feature type="region of interest" description="Disordered" evidence="9">
    <location>
        <begin position="205"/>
        <end position="294"/>
    </location>
</feature>
<keyword evidence="5 10" id="KW-1133">Transmembrane helix</keyword>
<dbReference type="InterPro" id="IPR019130">
    <property type="entry name" value="Macoilin"/>
</dbReference>
<accession>A0A9N9RLM9</accession>
<feature type="transmembrane region" description="Helical" evidence="10">
    <location>
        <begin position="21"/>
        <end position="43"/>
    </location>
</feature>
<dbReference type="GO" id="GO:0008017">
    <property type="term" value="F:microtubule binding"/>
    <property type="evidence" value="ECO:0007669"/>
    <property type="project" value="TreeGrafter"/>
</dbReference>
<feature type="transmembrane region" description="Helical" evidence="10">
    <location>
        <begin position="156"/>
        <end position="176"/>
    </location>
</feature>
<feature type="transmembrane region" description="Helical" evidence="10">
    <location>
        <begin position="114"/>
        <end position="135"/>
    </location>
</feature>
<reference evidence="11" key="2">
    <citation type="submission" date="2022-10" db="EMBL/GenBank/DDBJ databases">
        <authorList>
            <consortium name="ENA_rothamsted_submissions"/>
            <consortium name="culmorum"/>
            <person name="King R."/>
        </authorList>
    </citation>
    <scope>NUCLEOTIDE SEQUENCE</scope>
</reference>
<evidence type="ECO:0000256" key="1">
    <source>
        <dbReference type="ARBA" id="ARBA00004232"/>
    </source>
</evidence>
<keyword evidence="12" id="KW-1185">Reference proteome</keyword>
<keyword evidence="8" id="KW-0175">Coiled coil</keyword>
<evidence type="ECO:0008006" key="13">
    <source>
        <dbReference type="Google" id="ProtNLM"/>
    </source>
</evidence>
<evidence type="ECO:0000313" key="11">
    <source>
        <dbReference type="EMBL" id="CAG9799516.1"/>
    </source>
</evidence>
<feature type="region of interest" description="Disordered" evidence="9">
    <location>
        <begin position="397"/>
        <end position="454"/>
    </location>
</feature>
<protein>
    <recommendedName>
        <fullName evidence="13">Macoilin</fullName>
    </recommendedName>
</protein>
<evidence type="ECO:0000256" key="10">
    <source>
        <dbReference type="SAM" id="Phobius"/>
    </source>
</evidence>
<comment type="subcellular location">
    <subcellularLocation>
        <location evidence="1">Nucleus membrane</location>
        <topology evidence="1">Multi-pass membrane protein</topology>
    </subcellularLocation>
    <subcellularLocation>
        <location evidence="2">Rough endoplasmic reticulum membrane</location>
        <topology evidence="2">Multi-pass membrane protein</topology>
    </subcellularLocation>
</comment>
<gene>
    <name evidence="11" type="ORF">CHIRRI_LOCUS2481</name>
</gene>
<dbReference type="EMBL" id="OU895877">
    <property type="protein sequence ID" value="CAG9799516.1"/>
    <property type="molecule type" value="Genomic_DNA"/>
</dbReference>